<accession>A0A2P6NE51</accession>
<evidence type="ECO:0000256" key="1">
    <source>
        <dbReference type="SAM" id="MobiDB-lite"/>
    </source>
</evidence>
<feature type="compositionally biased region" description="Basic and acidic residues" evidence="1">
    <location>
        <begin position="1"/>
        <end position="31"/>
    </location>
</feature>
<protein>
    <submittedName>
        <fullName evidence="2">Uncharacterized protein</fullName>
    </submittedName>
</protein>
<dbReference type="InParanoid" id="A0A2P6NE51"/>
<reference evidence="2 3" key="1">
    <citation type="journal article" date="2018" name="Genome Biol. Evol.">
        <title>Multiple Roots of Fruiting Body Formation in Amoebozoa.</title>
        <authorList>
            <person name="Hillmann F."/>
            <person name="Forbes G."/>
            <person name="Novohradska S."/>
            <person name="Ferling I."/>
            <person name="Riege K."/>
            <person name="Groth M."/>
            <person name="Westermann M."/>
            <person name="Marz M."/>
            <person name="Spaller T."/>
            <person name="Winckler T."/>
            <person name="Schaap P."/>
            <person name="Glockner G."/>
        </authorList>
    </citation>
    <scope>NUCLEOTIDE SEQUENCE [LARGE SCALE GENOMIC DNA]</scope>
    <source>
        <strain evidence="2 3">Jena</strain>
    </source>
</reference>
<dbReference type="Proteomes" id="UP000241769">
    <property type="component" value="Unassembled WGS sequence"/>
</dbReference>
<proteinExistence type="predicted"/>
<dbReference type="EMBL" id="MDYQ01000107">
    <property type="protein sequence ID" value="PRP82236.1"/>
    <property type="molecule type" value="Genomic_DNA"/>
</dbReference>
<evidence type="ECO:0000313" key="2">
    <source>
        <dbReference type="EMBL" id="PRP82236.1"/>
    </source>
</evidence>
<feature type="region of interest" description="Disordered" evidence="1">
    <location>
        <begin position="1"/>
        <end position="66"/>
    </location>
</feature>
<comment type="caution">
    <text evidence="2">The sequence shown here is derived from an EMBL/GenBank/DDBJ whole genome shotgun (WGS) entry which is preliminary data.</text>
</comment>
<keyword evidence="3" id="KW-1185">Reference proteome</keyword>
<evidence type="ECO:0000313" key="3">
    <source>
        <dbReference type="Proteomes" id="UP000241769"/>
    </source>
</evidence>
<dbReference type="AlphaFoldDB" id="A0A2P6NE51"/>
<feature type="compositionally biased region" description="Basic and acidic residues" evidence="1">
    <location>
        <begin position="50"/>
        <end position="66"/>
    </location>
</feature>
<name>A0A2P6NE51_9EUKA</name>
<organism evidence="2 3">
    <name type="scientific">Planoprotostelium fungivorum</name>
    <dbReference type="NCBI Taxonomy" id="1890364"/>
    <lineage>
        <taxon>Eukaryota</taxon>
        <taxon>Amoebozoa</taxon>
        <taxon>Evosea</taxon>
        <taxon>Variosea</taxon>
        <taxon>Cavosteliida</taxon>
        <taxon>Cavosteliaceae</taxon>
        <taxon>Planoprotostelium</taxon>
    </lineage>
</organism>
<gene>
    <name evidence="2" type="ORF">PROFUN_06248</name>
</gene>
<sequence length="66" mass="7543">MNVLVYHDKKETEFEANQTKDPESQYEDNKAYLEAPNLAALGDKNPLKFSRTEPGKTQDISHPHNV</sequence>